<dbReference type="EMBL" id="FNHP01000002">
    <property type="protein sequence ID" value="SDM07465.1"/>
    <property type="molecule type" value="Genomic_DNA"/>
</dbReference>
<dbReference type="Proteomes" id="UP000198552">
    <property type="component" value="Unassembled WGS sequence"/>
</dbReference>
<accession>A0A1G9QAT5</accession>
<proteinExistence type="predicted"/>
<evidence type="ECO:0000313" key="2">
    <source>
        <dbReference type="Proteomes" id="UP000198552"/>
    </source>
</evidence>
<reference evidence="2" key="1">
    <citation type="submission" date="2016-10" db="EMBL/GenBank/DDBJ databases">
        <authorList>
            <person name="Varghese N."/>
            <person name="Submissions S."/>
        </authorList>
    </citation>
    <scope>NUCLEOTIDE SEQUENCE [LARGE SCALE GENOMIC DNA]</scope>
    <source>
        <strain evidence="2">EPL6</strain>
    </source>
</reference>
<name>A0A1G9QAT5_9BURK</name>
<dbReference type="SUPFAM" id="SSF56935">
    <property type="entry name" value="Porins"/>
    <property type="match status" value="1"/>
</dbReference>
<dbReference type="RefSeq" id="WP_091566759.1">
    <property type="nucleotide sequence ID" value="NZ_FNHP01000002.1"/>
</dbReference>
<gene>
    <name evidence="1" type="ORF">SAMN05428957_102141</name>
</gene>
<evidence type="ECO:0000313" key="1">
    <source>
        <dbReference type="EMBL" id="SDM07465.1"/>
    </source>
</evidence>
<dbReference type="AlphaFoldDB" id="A0A1G9QAT5"/>
<dbReference type="Pfam" id="PF13557">
    <property type="entry name" value="Phenol_MetA_deg"/>
    <property type="match status" value="1"/>
</dbReference>
<sequence length="204" mass="22047">MRDRAAGFTAWEREVNAALTYGLTETLDIAVNVPWARQSATGEPQVSGVGDTTVLAKWRFYDNEAQGFSLALRPEITLPSGSESKGLGNGRATAALTLIASQQWGDWTWLGNAGLAYNDNRVGDRKHLWALSTAVLYTVTPQLSLAADVGIARAAAPDERHEKYGLLGAIWHVNDDLDLDIGWRRSFGGSPVAHTVGAGVTVRW</sequence>
<organism evidence="1 2">
    <name type="scientific">Oryzisolibacter propanilivorax</name>
    <dbReference type="NCBI Taxonomy" id="1527607"/>
    <lineage>
        <taxon>Bacteria</taxon>
        <taxon>Pseudomonadati</taxon>
        <taxon>Pseudomonadota</taxon>
        <taxon>Betaproteobacteria</taxon>
        <taxon>Burkholderiales</taxon>
        <taxon>Comamonadaceae</taxon>
        <taxon>Oryzisolibacter</taxon>
    </lineage>
</organism>
<protein>
    <submittedName>
        <fullName evidence="1">Putative MetA-pathway of phenol degradation</fullName>
    </submittedName>
</protein>
<keyword evidence="2" id="KW-1185">Reference proteome</keyword>
<dbReference type="OrthoDB" id="110323at2"/>
<dbReference type="InterPro" id="IPR025737">
    <property type="entry name" value="FApF"/>
</dbReference>
<dbReference type="STRING" id="1527607.SAMN05428957_102141"/>